<dbReference type="AlphaFoldDB" id="A0A140GQZ1"/>
<sequence length="295" mass="34282">MQTLLFVGFVLGIAWLSNTILTAVFSLEHYNTHKKRQEQLKFNNKKNSDKEDMQNLINTITKPAITYIFPMLKKRDEKELNRDLALAGWGDYFDANTYTAMSITLKIIGFIVLILLFPLSKAFAIVWFLALFFLFDFLFKNSLKEKKMKLLIQFPDFIRIIQGYLVADMTFTRAIEESIQYVGEDWRVILEQFALDCEVKSIKDAIENLVEKTNIVEVRELFSIIKLNLEQGINIKESFESQVGKVREMQLMIFESKIRKRQLMCTMLQAPILLCIFGAFGLPTVYSMINLSSMN</sequence>
<dbReference type="PANTHER" id="PTHR35007:SF2">
    <property type="entry name" value="PILUS ASSEMBLE PROTEIN"/>
    <property type="match status" value="1"/>
</dbReference>
<keyword evidence="1" id="KW-0472">Membrane</keyword>
<reference evidence="2 3" key="1">
    <citation type="journal article" date="2016" name="PLoS ONE">
        <title>Plasmid Characterization and Chromosome Analysis of Two netF+ Clostridium perfringens Isolates Associated with Foal and Canine Necrotizing Enteritis.</title>
        <authorList>
            <person name="Mehdizadeh Gohari I."/>
            <person name="Kropinski A.M."/>
            <person name="Weese S.J."/>
            <person name="Parreira V.R."/>
            <person name="Whitehead A.E."/>
            <person name="Boerlin P."/>
            <person name="Prescott J.F."/>
        </authorList>
    </citation>
    <scope>NUCLEOTIDE SEQUENCE [LARGE SCALE GENOMIC DNA]</scope>
    <source>
        <strain evidence="2 3">JP838</strain>
        <plasmid evidence="3">Plasmid pJFP838A</plasmid>
    </source>
</reference>
<evidence type="ECO:0000313" key="2">
    <source>
        <dbReference type="EMBL" id="AMN30950.1"/>
    </source>
</evidence>
<keyword evidence="1" id="KW-1133">Transmembrane helix</keyword>
<dbReference type="EMBL" id="CP013615">
    <property type="protein sequence ID" value="AMN30950.1"/>
    <property type="molecule type" value="Genomic_DNA"/>
</dbReference>
<dbReference type="RefSeq" id="WP_205745824.1">
    <property type="nucleotide sequence ID" value="NZ_CATNZX010000001.1"/>
</dbReference>
<organism evidence="2 3">
    <name type="scientific">Clostridium perfringens</name>
    <dbReference type="NCBI Taxonomy" id="1502"/>
    <lineage>
        <taxon>Bacteria</taxon>
        <taxon>Bacillati</taxon>
        <taxon>Bacillota</taxon>
        <taxon>Clostridia</taxon>
        <taxon>Eubacteriales</taxon>
        <taxon>Clostridiaceae</taxon>
        <taxon>Clostridium</taxon>
    </lineage>
</organism>
<keyword evidence="1" id="KW-0812">Transmembrane</keyword>
<feature type="transmembrane region" description="Helical" evidence="1">
    <location>
        <begin position="267"/>
        <end position="289"/>
    </location>
</feature>
<evidence type="ECO:0000256" key="1">
    <source>
        <dbReference type="SAM" id="Phobius"/>
    </source>
</evidence>
<gene>
    <name evidence="2" type="ORF">JFP838_pA0034</name>
</gene>
<name>A0A140GQZ1_CLOPF</name>
<keyword evidence="2" id="KW-0614">Plasmid</keyword>
<evidence type="ECO:0008006" key="4">
    <source>
        <dbReference type="Google" id="ProtNLM"/>
    </source>
</evidence>
<evidence type="ECO:0000313" key="3">
    <source>
        <dbReference type="Proteomes" id="UP000070260"/>
    </source>
</evidence>
<feature type="transmembrane region" description="Helical" evidence="1">
    <location>
        <begin position="122"/>
        <end position="139"/>
    </location>
</feature>
<dbReference type="PATRIC" id="fig|1502.177.peg.3240"/>
<dbReference type="Proteomes" id="UP000070260">
    <property type="component" value="Plasmid pJFP838A"/>
</dbReference>
<protein>
    <recommendedName>
        <fullName evidence="4">Type II secretion system protein GspF domain-containing protein</fullName>
    </recommendedName>
</protein>
<geneLocation type="plasmid" evidence="2 3">
    <name>pJFP838A</name>
</geneLocation>
<feature type="transmembrane region" description="Helical" evidence="1">
    <location>
        <begin position="98"/>
        <end position="116"/>
    </location>
</feature>
<proteinExistence type="predicted"/>
<feature type="transmembrane region" description="Helical" evidence="1">
    <location>
        <begin position="6"/>
        <end position="27"/>
    </location>
</feature>
<dbReference type="PANTHER" id="PTHR35007">
    <property type="entry name" value="INTEGRAL MEMBRANE PROTEIN-RELATED"/>
    <property type="match status" value="1"/>
</dbReference>
<accession>A0A140GQZ1</accession>